<name>A0A392PK52_9FABA</name>
<proteinExistence type="predicted"/>
<feature type="non-terminal residue" evidence="1">
    <location>
        <position position="1"/>
    </location>
</feature>
<accession>A0A392PK52</accession>
<dbReference type="AlphaFoldDB" id="A0A392PK52"/>
<organism evidence="1 2">
    <name type="scientific">Trifolium medium</name>
    <dbReference type="NCBI Taxonomy" id="97028"/>
    <lineage>
        <taxon>Eukaryota</taxon>
        <taxon>Viridiplantae</taxon>
        <taxon>Streptophyta</taxon>
        <taxon>Embryophyta</taxon>
        <taxon>Tracheophyta</taxon>
        <taxon>Spermatophyta</taxon>
        <taxon>Magnoliopsida</taxon>
        <taxon>eudicotyledons</taxon>
        <taxon>Gunneridae</taxon>
        <taxon>Pentapetalae</taxon>
        <taxon>rosids</taxon>
        <taxon>fabids</taxon>
        <taxon>Fabales</taxon>
        <taxon>Fabaceae</taxon>
        <taxon>Papilionoideae</taxon>
        <taxon>50 kb inversion clade</taxon>
        <taxon>NPAAA clade</taxon>
        <taxon>Hologalegina</taxon>
        <taxon>IRL clade</taxon>
        <taxon>Trifolieae</taxon>
        <taxon>Trifolium</taxon>
    </lineage>
</organism>
<evidence type="ECO:0000313" key="2">
    <source>
        <dbReference type="Proteomes" id="UP000265520"/>
    </source>
</evidence>
<dbReference type="EMBL" id="LXQA010081858">
    <property type="protein sequence ID" value="MCI11879.1"/>
    <property type="molecule type" value="Genomic_DNA"/>
</dbReference>
<evidence type="ECO:0000313" key="1">
    <source>
        <dbReference type="EMBL" id="MCI11879.1"/>
    </source>
</evidence>
<reference evidence="1 2" key="1">
    <citation type="journal article" date="2018" name="Front. Plant Sci.">
        <title>Red Clover (Trifolium pratense) and Zigzag Clover (T. medium) - A Picture of Genomic Similarities and Differences.</title>
        <authorList>
            <person name="Dluhosova J."/>
            <person name="Istvanek J."/>
            <person name="Nedelnik J."/>
            <person name="Repkova J."/>
        </authorList>
    </citation>
    <scope>NUCLEOTIDE SEQUENCE [LARGE SCALE GENOMIC DNA]</scope>
    <source>
        <strain evidence="2">cv. 10/8</strain>
        <tissue evidence="1">Leaf</tissue>
    </source>
</reference>
<dbReference type="Proteomes" id="UP000265520">
    <property type="component" value="Unassembled WGS sequence"/>
</dbReference>
<sequence>IVISSMLTPLEEEEVLREAKKVNDGFGENLEGMIPIYGMHTPKMNKERNPVDQARVAKIKGPKKRPKWSIKGKRFKWRIKRGNPKSAPAIVKSWFVDREGAPLKKMNKRS</sequence>
<comment type="caution">
    <text evidence="1">The sequence shown here is derived from an EMBL/GenBank/DDBJ whole genome shotgun (WGS) entry which is preliminary data.</text>
</comment>
<protein>
    <submittedName>
        <fullName evidence="1">Uncharacterized protein</fullName>
    </submittedName>
</protein>
<keyword evidence="2" id="KW-1185">Reference proteome</keyword>